<dbReference type="Pfam" id="PF10436">
    <property type="entry name" value="BCDHK_Adom3"/>
    <property type="match status" value="1"/>
</dbReference>
<dbReference type="GO" id="GO:0005524">
    <property type="term" value="F:ATP binding"/>
    <property type="evidence" value="ECO:0007669"/>
    <property type="project" value="UniProtKB-UniRule"/>
</dbReference>
<dbReference type="GO" id="GO:0005759">
    <property type="term" value="C:mitochondrial matrix"/>
    <property type="evidence" value="ECO:0007669"/>
    <property type="project" value="UniProtKB-SubCell"/>
</dbReference>
<dbReference type="EC" id="2.7.11.-" evidence="8"/>
<evidence type="ECO:0000256" key="3">
    <source>
        <dbReference type="ARBA" id="ARBA00022679"/>
    </source>
</evidence>
<dbReference type="SUPFAM" id="SSF55874">
    <property type="entry name" value="ATPase domain of HSP90 chaperone/DNA topoisomerase II/histidine kinase"/>
    <property type="match status" value="1"/>
</dbReference>
<evidence type="ECO:0000313" key="10">
    <source>
        <dbReference type="EMBL" id="OQV23417.1"/>
    </source>
</evidence>
<keyword evidence="5 8" id="KW-0418">Kinase</keyword>
<gene>
    <name evidence="10" type="ORF">BV898_02539</name>
</gene>
<keyword evidence="4 8" id="KW-0547">Nucleotide-binding</keyword>
<sequence length="354" mass="39731">MGKPSVRLSPYTLLYSGKSPDGKSHILSSAQYLQKELPVRLAHRVAGFRSLPFIVGCNSEIAEIHELYIRAFHILNSVPPIETFQQEQQYTRMLSELLDDFRNVVTMLAQGFKDARKYMPPGSLKQFLDSTLTSRLGIRLLAEHHLALHGDKPNLVGMICVSMNLKHTVERWAEFTRDLCQSKFGKAPQVKISGHVSAAFPYILQPLDYILPELFKNAMRATVEHHWDLEGSELPSVHVTLANNDVDFIIRISDRGAGVSHRDLPHIMDYHFTTASLFYGDDDKQTSGMDDFVSLANPGASRGPMHGFGFGLPTSLAYAKYLGGSLRIESMQGIGSDVYLRLRHIDGTRESFRI</sequence>
<dbReference type="SMART" id="SM00387">
    <property type="entry name" value="HATPase_c"/>
    <property type="match status" value="1"/>
</dbReference>
<evidence type="ECO:0000256" key="5">
    <source>
        <dbReference type="ARBA" id="ARBA00022777"/>
    </source>
</evidence>
<dbReference type="SUPFAM" id="SSF69012">
    <property type="entry name" value="alpha-ketoacid dehydrogenase kinase, N-terminal domain"/>
    <property type="match status" value="1"/>
</dbReference>
<dbReference type="InterPro" id="IPR018955">
    <property type="entry name" value="BCDHK/PDK_N"/>
</dbReference>
<dbReference type="InterPro" id="IPR005467">
    <property type="entry name" value="His_kinase_dom"/>
</dbReference>
<comment type="caution">
    <text evidence="10">The sequence shown here is derived from an EMBL/GenBank/DDBJ whole genome shotgun (WGS) entry which is preliminary data.</text>
</comment>
<keyword evidence="2" id="KW-0597">Phosphoprotein</keyword>
<dbReference type="GO" id="GO:0004740">
    <property type="term" value="F:pyruvate dehydrogenase (acetyl-transferring) kinase activity"/>
    <property type="evidence" value="ECO:0007669"/>
    <property type="project" value="TreeGrafter"/>
</dbReference>
<evidence type="ECO:0000256" key="8">
    <source>
        <dbReference type="RuleBase" id="RU366032"/>
    </source>
</evidence>
<evidence type="ECO:0000313" key="11">
    <source>
        <dbReference type="Proteomes" id="UP000192578"/>
    </source>
</evidence>
<evidence type="ECO:0000256" key="1">
    <source>
        <dbReference type="ARBA" id="ARBA00006155"/>
    </source>
</evidence>
<dbReference type="OrthoDB" id="3264224at2759"/>
<evidence type="ECO:0000256" key="6">
    <source>
        <dbReference type="ARBA" id="ARBA00022840"/>
    </source>
</evidence>
<dbReference type="PROSITE" id="PS50109">
    <property type="entry name" value="HIS_KIN"/>
    <property type="match status" value="1"/>
</dbReference>
<comment type="similarity">
    <text evidence="1 8">Belongs to the PDK/BCKDK protein kinase family.</text>
</comment>
<accession>A0A1W0X7B0</accession>
<keyword evidence="6 8" id="KW-0067">ATP-binding</keyword>
<dbReference type="EMBL" id="MTYJ01000011">
    <property type="protein sequence ID" value="OQV23417.1"/>
    <property type="molecule type" value="Genomic_DNA"/>
</dbReference>
<keyword evidence="3 8" id="KW-0808">Transferase</keyword>
<evidence type="ECO:0000256" key="2">
    <source>
        <dbReference type="ARBA" id="ARBA00022553"/>
    </source>
</evidence>
<dbReference type="Proteomes" id="UP000192578">
    <property type="component" value="Unassembled WGS sequence"/>
</dbReference>
<dbReference type="Gene3D" id="1.20.140.20">
    <property type="entry name" value="Alpha-ketoacid/pyruvate dehydrogenase kinase, N-terminal domain"/>
    <property type="match status" value="1"/>
</dbReference>
<protein>
    <recommendedName>
        <fullName evidence="8">Protein-serine/threonine kinase</fullName>
        <ecNumber evidence="8">2.7.11.-</ecNumber>
    </recommendedName>
</protein>
<dbReference type="Pfam" id="PF02518">
    <property type="entry name" value="HATPase_c"/>
    <property type="match status" value="1"/>
</dbReference>
<dbReference type="InterPro" id="IPR036784">
    <property type="entry name" value="AK/P_DHK_N_sf"/>
</dbReference>
<dbReference type="PANTHER" id="PTHR11947:SF20">
    <property type="entry name" value="[3-METHYL-2-OXOBUTANOATE DEHYDROGENASE [LIPOAMIDE]] KINASE, MITOCHONDRIAL"/>
    <property type="match status" value="1"/>
</dbReference>
<dbReference type="InterPro" id="IPR036890">
    <property type="entry name" value="HATPase_C_sf"/>
</dbReference>
<evidence type="ECO:0000259" key="9">
    <source>
        <dbReference type="PROSITE" id="PS50109"/>
    </source>
</evidence>
<dbReference type="GO" id="GO:0010906">
    <property type="term" value="P:regulation of glucose metabolic process"/>
    <property type="evidence" value="ECO:0007669"/>
    <property type="project" value="TreeGrafter"/>
</dbReference>
<keyword evidence="11" id="KW-1185">Reference proteome</keyword>
<reference evidence="11" key="1">
    <citation type="submission" date="2017-01" db="EMBL/GenBank/DDBJ databases">
        <title>Comparative genomics of anhydrobiosis in the tardigrade Hypsibius dujardini.</title>
        <authorList>
            <person name="Yoshida Y."/>
            <person name="Koutsovoulos G."/>
            <person name="Laetsch D."/>
            <person name="Stevens L."/>
            <person name="Kumar S."/>
            <person name="Horikawa D."/>
            <person name="Ishino K."/>
            <person name="Komine S."/>
            <person name="Tomita M."/>
            <person name="Blaxter M."/>
            <person name="Arakawa K."/>
        </authorList>
    </citation>
    <scope>NUCLEOTIDE SEQUENCE [LARGE SCALE GENOMIC DNA]</scope>
    <source>
        <strain evidence="11">Z151</strain>
    </source>
</reference>
<organism evidence="10 11">
    <name type="scientific">Hypsibius exemplaris</name>
    <name type="common">Freshwater tardigrade</name>
    <dbReference type="NCBI Taxonomy" id="2072580"/>
    <lineage>
        <taxon>Eukaryota</taxon>
        <taxon>Metazoa</taxon>
        <taxon>Ecdysozoa</taxon>
        <taxon>Tardigrada</taxon>
        <taxon>Eutardigrada</taxon>
        <taxon>Parachela</taxon>
        <taxon>Hypsibioidea</taxon>
        <taxon>Hypsibiidae</taxon>
        <taxon>Hypsibius</taxon>
    </lineage>
</organism>
<evidence type="ECO:0000256" key="4">
    <source>
        <dbReference type="ARBA" id="ARBA00022741"/>
    </source>
</evidence>
<dbReference type="Gene3D" id="3.30.565.10">
    <property type="entry name" value="Histidine kinase-like ATPase, C-terminal domain"/>
    <property type="match status" value="1"/>
</dbReference>
<keyword evidence="7 8" id="KW-0496">Mitochondrion</keyword>
<comment type="subcellular location">
    <subcellularLocation>
        <location evidence="8">Mitochondrion matrix</location>
    </subcellularLocation>
</comment>
<dbReference type="InterPro" id="IPR039028">
    <property type="entry name" value="BCKD/PDK"/>
</dbReference>
<dbReference type="AlphaFoldDB" id="A0A1W0X7B0"/>
<dbReference type="CDD" id="cd16929">
    <property type="entry name" value="HATPase_PDK-like"/>
    <property type="match status" value="1"/>
</dbReference>
<proteinExistence type="inferred from homology"/>
<dbReference type="PANTHER" id="PTHR11947">
    <property type="entry name" value="PYRUVATE DEHYDROGENASE KINASE"/>
    <property type="match status" value="1"/>
</dbReference>
<evidence type="ECO:0000256" key="7">
    <source>
        <dbReference type="ARBA" id="ARBA00023128"/>
    </source>
</evidence>
<name>A0A1W0X7B0_HYPEX</name>
<feature type="domain" description="Histidine kinase" evidence="9">
    <location>
        <begin position="207"/>
        <end position="346"/>
    </location>
</feature>
<dbReference type="InterPro" id="IPR003594">
    <property type="entry name" value="HATPase_dom"/>
</dbReference>